<comment type="caution">
    <text evidence="1">The sequence shown here is derived from an EMBL/GenBank/DDBJ whole genome shotgun (WGS) entry which is preliminary data.</text>
</comment>
<proteinExistence type="predicted"/>
<reference evidence="1 2" key="1">
    <citation type="submission" date="2021-08" db="EMBL/GenBank/DDBJ databases">
        <title>Draft genome sequence of Spirulina subsalsa with high tolerance to salinity and hype-accumulation of phycocyanin.</title>
        <authorList>
            <person name="Pei H."/>
            <person name="Jiang L."/>
        </authorList>
    </citation>
    <scope>NUCLEOTIDE SEQUENCE [LARGE SCALE GENOMIC DNA]</scope>
    <source>
        <strain evidence="1 2">FACHB-351</strain>
    </source>
</reference>
<evidence type="ECO:0008006" key="3">
    <source>
        <dbReference type="Google" id="ProtNLM"/>
    </source>
</evidence>
<dbReference type="Proteomes" id="UP001526426">
    <property type="component" value="Unassembled WGS sequence"/>
</dbReference>
<evidence type="ECO:0000313" key="1">
    <source>
        <dbReference type="EMBL" id="MCW6036462.1"/>
    </source>
</evidence>
<accession>A0ABT3L5I8</accession>
<protein>
    <recommendedName>
        <fullName evidence="3">Transposase</fullName>
    </recommendedName>
</protein>
<gene>
    <name evidence="1" type="ORF">K4A83_09295</name>
</gene>
<name>A0ABT3L5I8_9CYAN</name>
<dbReference type="EMBL" id="JAIHOM010000037">
    <property type="protein sequence ID" value="MCW6036462.1"/>
    <property type="molecule type" value="Genomic_DNA"/>
</dbReference>
<evidence type="ECO:0000313" key="2">
    <source>
        <dbReference type="Proteomes" id="UP001526426"/>
    </source>
</evidence>
<sequence>MATRRLTFRLYPHPTQLQTLLAARRLYTYLYNACLAHRYYVGRKNRQSIDYFTQQNALPAFRECWPEYKSLNLSSLQATVKRLSSNHTDDGGVIETPSVCTGG</sequence>
<dbReference type="RefSeq" id="WP_265264229.1">
    <property type="nucleotide sequence ID" value="NZ_JAIHOM010000037.1"/>
</dbReference>
<organism evidence="1 2">
    <name type="scientific">Spirulina subsalsa FACHB-351</name>
    <dbReference type="NCBI Taxonomy" id="234711"/>
    <lineage>
        <taxon>Bacteria</taxon>
        <taxon>Bacillati</taxon>
        <taxon>Cyanobacteriota</taxon>
        <taxon>Cyanophyceae</taxon>
        <taxon>Spirulinales</taxon>
        <taxon>Spirulinaceae</taxon>
        <taxon>Spirulina</taxon>
    </lineage>
</organism>
<keyword evidence="2" id="KW-1185">Reference proteome</keyword>